<dbReference type="Proteomes" id="UP000193435">
    <property type="component" value="Unassembled WGS sequence"/>
</dbReference>
<keyword evidence="10" id="KW-1185">Reference proteome</keyword>
<dbReference type="AlphaFoldDB" id="A0A1X7NNF5"/>
<dbReference type="GO" id="GO:0043093">
    <property type="term" value="P:FtsZ-dependent cytokinesis"/>
    <property type="evidence" value="ECO:0007669"/>
    <property type="project" value="UniProtKB-UniRule"/>
</dbReference>
<evidence type="ECO:0000313" key="10">
    <source>
        <dbReference type="Proteomes" id="UP000193435"/>
    </source>
</evidence>
<dbReference type="OrthoDB" id="2134768at2"/>
<name>A0A1X7NNF5_9LACT</name>
<comment type="function">
    <text evidence="7">Essential cell division protein.</text>
</comment>
<organism evidence="9 10">
    <name type="scientific">Carnobacterium iners</name>
    <dbReference type="NCBI Taxonomy" id="1073423"/>
    <lineage>
        <taxon>Bacteria</taxon>
        <taxon>Bacillati</taxon>
        <taxon>Bacillota</taxon>
        <taxon>Bacilli</taxon>
        <taxon>Lactobacillales</taxon>
        <taxon>Carnobacteriaceae</taxon>
        <taxon>Carnobacterium</taxon>
    </lineage>
</organism>
<evidence type="ECO:0000256" key="5">
    <source>
        <dbReference type="ARBA" id="ARBA00023136"/>
    </source>
</evidence>
<comment type="subcellular location">
    <subcellularLocation>
        <location evidence="7">Cell membrane</location>
        <topology evidence="7">Single-pass type II membrane protein</topology>
    </subcellularLocation>
    <text evidence="7">Localizes to the division septum where it forms a ring structure.</text>
</comment>
<evidence type="ECO:0000256" key="2">
    <source>
        <dbReference type="ARBA" id="ARBA00022618"/>
    </source>
</evidence>
<protein>
    <recommendedName>
        <fullName evidence="7 8">Cell division protein FtsL</fullName>
    </recommendedName>
</protein>
<dbReference type="GO" id="GO:0005886">
    <property type="term" value="C:plasma membrane"/>
    <property type="evidence" value="ECO:0007669"/>
    <property type="project" value="UniProtKB-SubCell"/>
</dbReference>
<gene>
    <name evidence="7" type="primary">ftsL</name>
    <name evidence="9" type="ORF">SAMN04488700_2254</name>
</gene>
<evidence type="ECO:0000256" key="3">
    <source>
        <dbReference type="ARBA" id="ARBA00022692"/>
    </source>
</evidence>
<dbReference type="STRING" id="1073423.SAMN04488700_2254"/>
<comment type="similarity">
    <text evidence="7">Belongs to the FtsL family.</text>
</comment>
<keyword evidence="6 7" id="KW-0131">Cell cycle</keyword>
<keyword evidence="3 7" id="KW-0812">Transmembrane</keyword>
<evidence type="ECO:0000256" key="6">
    <source>
        <dbReference type="ARBA" id="ARBA00023306"/>
    </source>
</evidence>
<keyword evidence="1 7" id="KW-1003">Cell membrane</keyword>
<dbReference type="InterPro" id="IPR011922">
    <property type="entry name" value="Cell_div_FtsL"/>
</dbReference>
<keyword evidence="5 7" id="KW-0472">Membrane</keyword>
<dbReference type="NCBIfam" id="TIGR02209">
    <property type="entry name" value="ftsL_broad"/>
    <property type="match status" value="1"/>
</dbReference>
<reference evidence="9 10" key="1">
    <citation type="submission" date="2017-04" db="EMBL/GenBank/DDBJ databases">
        <authorList>
            <person name="Afonso C.L."/>
            <person name="Miller P.J."/>
            <person name="Scott M.A."/>
            <person name="Spackman E."/>
            <person name="Goraichik I."/>
            <person name="Dimitrov K.M."/>
            <person name="Suarez D.L."/>
            <person name="Swayne D.E."/>
        </authorList>
    </citation>
    <scope>NUCLEOTIDE SEQUENCE [LARGE SCALE GENOMIC DNA]</scope>
    <source>
        <strain evidence="9 10">LMG26642</strain>
    </source>
</reference>
<dbReference type="RefSeq" id="WP_085560276.1">
    <property type="nucleotide sequence ID" value="NZ_FOAH01000002.1"/>
</dbReference>
<feature type="transmembrane region" description="Helical" evidence="7">
    <location>
        <begin position="47"/>
        <end position="66"/>
    </location>
</feature>
<sequence length="128" mass="14332">MPLNSNSARKVEVEIPLQSPLNTPEQSTRMVHKSIPKKSIVTGLEKMLMGMIMAIAFTLMTISISLEINIASTNRALQDTKASILSTTTVNSNLQQEVQELSRYDRIYRIANEQGLKMNEANVRNVIK</sequence>
<dbReference type="HAMAP" id="MF_00910">
    <property type="entry name" value="FtsL"/>
    <property type="match status" value="1"/>
</dbReference>
<accession>A0A1X7NNF5</accession>
<evidence type="ECO:0000256" key="1">
    <source>
        <dbReference type="ARBA" id="ARBA00022475"/>
    </source>
</evidence>
<dbReference type="GO" id="GO:0032153">
    <property type="term" value="C:cell division site"/>
    <property type="evidence" value="ECO:0007669"/>
    <property type="project" value="UniProtKB-UniRule"/>
</dbReference>
<evidence type="ECO:0000256" key="7">
    <source>
        <dbReference type="HAMAP-Rule" id="MF_00910"/>
    </source>
</evidence>
<keyword evidence="2 7" id="KW-0132">Cell division</keyword>
<evidence type="ECO:0000313" key="9">
    <source>
        <dbReference type="EMBL" id="SMH39579.1"/>
    </source>
</evidence>
<evidence type="ECO:0000256" key="8">
    <source>
        <dbReference type="NCBIfam" id="TIGR02209"/>
    </source>
</evidence>
<proteinExistence type="inferred from homology"/>
<keyword evidence="4 7" id="KW-1133">Transmembrane helix</keyword>
<evidence type="ECO:0000256" key="4">
    <source>
        <dbReference type="ARBA" id="ARBA00022989"/>
    </source>
</evidence>
<dbReference type="EMBL" id="FXBJ01000002">
    <property type="protein sequence ID" value="SMH39579.1"/>
    <property type="molecule type" value="Genomic_DNA"/>
</dbReference>